<dbReference type="InterPro" id="IPR004155">
    <property type="entry name" value="PBS_lyase_HEAT"/>
</dbReference>
<dbReference type="Proteomes" id="UP000619244">
    <property type="component" value="Unassembled WGS sequence"/>
</dbReference>
<dbReference type="Pfam" id="PF13646">
    <property type="entry name" value="HEAT_2"/>
    <property type="match status" value="1"/>
</dbReference>
<dbReference type="PANTHER" id="PTHR12697">
    <property type="entry name" value="PBS LYASE HEAT-LIKE PROTEIN"/>
    <property type="match status" value="1"/>
</dbReference>
<proteinExistence type="predicted"/>
<dbReference type="RefSeq" id="WP_190192391.1">
    <property type="nucleotide sequence ID" value="NZ_BMVU01000026.1"/>
</dbReference>
<dbReference type="SMART" id="SM00567">
    <property type="entry name" value="EZ_HEAT"/>
    <property type="match status" value="6"/>
</dbReference>
<name>A0A918NR33_9ACTN</name>
<dbReference type="PANTHER" id="PTHR12697:SF5">
    <property type="entry name" value="DEOXYHYPUSINE HYDROXYLASE"/>
    <property type="match status" value="1"/>
</dbReference>
<reference evidence="2" key="1">
    <citation type="journal article" date="2014" name="Int. J. Syst. Evol. Microbiol.">
        <title>Complete genome sequence of Corynebacterium casei LMG S-19264T (=DSM 44701T), isolated from a smear-ripened cheese.</title>
        <authorList>
            <consortium name="US DOE Joint Genome Institute (JGI-PGF)"/>
            <person name="Walter F."/>
            <person name="Albersmeier A."/>
            <person name="Kalinowski J."/>
            <person name="Ruckert C."/>
        </authorList>
    </citation>
    <scope>NUCLEOTIDE SEQUENCE</scope>
    <source>
        <strain evidence="2">JCM 4790</strain>
    </source>
</reference>
<evidence type="ECO:0000313" key="2">
    <source>
        <dbReference type="EMBL" id="GGX88703.1"/>
    </source>
</evidence>
<comment type="caution">
    <text evidence="2">The sequence shown here is derived from an EMBL/GenBank/DDBJ whole genome shotgun (WGS) entry which is preliminary data.</text>
</comment>
<dbReference type="InterPro" id="IPR016024">
    <property type="entry name" value="ARM-type_fold"/>
</dbReference>
<accession>A0A918NR33</accession>
<keyword evidence="3" id="KW-1185">Reference proteome</keyword>
<dbReference type="EMBL" id="BMVU01000026">
    <property type="protein sequence ID" value="GGX88703.1"/>
    <property type="molecule type" value="Genomic_DNA"/>
</dbReference>
<reference evidence="2" key="2">
    <citation type="submission" date="2020-09" db="EMBL/GenBank/DDBJ databases">
        <authorList>
            <person name="Sun Q."/>
            <person name="Ohkuma M."/>
        </authorList>
    </citation>
    <scope>NUCLEOTIDE SEQUENCE</scope>
    <source>
        <strain evidence="2">JCM 4790</strain>
    </source>
</reference>
<evidence type="ECO:0000313" key="3">
    <source>
        <dbReference type="Proteomes" id="UP000619244"/>
    </source>
</evidence>
<evidence type="ECO:0008006" key="4">
    <source>
        <dbReference type="Google" id="ProtNLM"/>
    </source>
</evidence>
<dbReference type="SUPFAM" id="SSF48371">
    <property type="entry name" value="ARM repeat"/>
    <property type="match status" value="1"/>
</dbReference>
<feature type="compositionally biased region" description="Basic and acidic residues" evidence="1">
    <location>
        <begin position="418"/>
        <end position="428"/>
    </location>
</feature>
<dbReference type="Gene3D" id="1.25.10.10">
    <property type="entry name" value="Leucine-rich Repeat Variant"/>
    <property type="match status" value="3"/>
</dbReference>
<sequence length="428" mass="45258">MGAEHQIAFFLRELAAPEPQRRAAAVKGLGRTGRPEHAGVLVAVADDRAPEVRAAAALGLGRLGVPEAGAEVLPVLMGDADAGVRRRASLAAVRLGLAGPAVTEAFARLLRDPDHHLRNNALAGLDALGAPGDAGALVRLLDDPDDAVRGRARRLVYRFKDDPAVQEDLIGKVGQSTGAAFVEILHLLPGPRVERLLDSLLPKVRAPSPQVRIATARQLSRLRRPEVTDALVAALEDERDAQAAAELLEALTGRGDRRVTEPAERWLRDPVAGLPAVRALSDLGTGAAVDHLRWAFADPEAPGPVRAAAATAVGELGGFSAVWMLLPFLDDPDAGVRTGVVDGLGALVRDGLRPWERRPVAWALIAVLRTGRAPVPHVRDALDGLPEALPGLRRLADGTASGSPRARRAAAEVLESLTADHHDRPRRS</sequence>
<dbReference type="InterPro" id="IPR011989">
    <property type="entry name" value="ARM-like"/>
</dbReference>
<organism evidence="2 3">
    <name type="scientific">Streptomyces minutiscleroticus</name>
    <dbReference type="NCBI Taxonomy" id="68238"/>
    <lineage>
        <taxon>Bacteria</taxon>
        <taxon>Bacillati</taxon>
        <taxon>Actinomycetota</taxon>
        <taxon>Actinomycetes</taxon>
        <taxon>Kitasatosporales</taxon>
        <taxon>Streptomycetaceae</taxon>
        <taxon>Streptomyces</taxon>
    </lineage>
</organism>
<protein>
    <recommendedName>
        <fullName evidence="4">HEAT repeat</fullName>
    </recommendedName>
</protein>
<evidence type="ECO:0000256" key="1">
    <source>
        <dbReference type="SAM" id="MobiDB-lite"/>
    </source>
</evidence>
<gene>
    <name evidence="2" type="ORF">GCM10010358_48320</name>
</gene>
<dbReference type="GO" id="GO:0016491">
    <property type="term" value="F:oxidoreductase activity"/>
    <property type="evidence" value="ECO:0007669"/>
    <property type="project" value="TreeGrafter"/>
</dbReference>
<feature type="region of interest" description="Disordered" evidence="1">
    <location>
        <begin position="395"/>
        <end position="428"/>
    </location>
</feature>
<dbReference type="AlphaFoldDB" id="A0A918NR33"/>